<evidence type="ECO:0000256" key="1">
    <source>
        <dbReference type="ARBA" id="ARBA00000707"/>
    </source>
</evidence>
<evidence type="ECO:0000256" key="2">
    <source>
        <dbReference type="ARBA" id="ARBA00009085"/>
    </source>
</evidence>
<feature type="compositionally biased region" description="Basic and acidic residues" evidence="8">
    <location>
        <begin position="724"/>
        <end position="739"/>
    </location>
</feature>
<sequence>MSDPKLPEVTEETQTATAEGEETVKTWEEELEAAKNNYFIVRNTIDHREEPLDVMKDLSDFIEKVVEDPTKLEENEEVSKFFYGECAMNLLKRLNKERSSDSNYLDVIATVMKQFTRLFVKRIEHPELSEHMKFVFDPNCMLHIYHYQDTLSEQKIMEQKKMEQWRHDLKVGDKVDALKGDEKHKCWGIAKIIQIRDELLELEMEGDHKIYDKIISKFSGEVAQFEEFSKDQEWKGELKPGDEIDAFDKAKTWYSSTILEVREDTDMNGRTWEMLKVGFRIYREDSMKLDDEGKRYEGWSERFDEWVPRWSPKVSKLFSKAKPKAGRGTRLYEETIIDDSSDAQIKEGDAPVFAVTRPTRCKSSLLTECINIFGELGGFAQIMSRITDKENPINLELLANYMECLGRIYPMYHRDFIADLAPKVKDGILNAIFNAPEESIRNIKKEKVEQIVTRLGDILKRIMSFDERDKTLDNLNLNIALMCLKSNFLERRIHGIKSLAESLKGIKYARGSKISGELMLEWIQKNNILDIIFDHKNYHVQIIQRSKEILKFLITEDQLSTEQLDLFWKGTSFDDESRREIYKIIQEVSGVMQSHHVKQFLDKFTKDKDVKIIPEAVNCIFEMGKSSKALSEHTTSVAELLWRFATDDKNPFDVSDIAITKLGDLLKKWKFSTAKSYFYKCLDNLKSHYSSIESLKILKKLIKDVDYSSFLFDTEESGTLATPEEDKTNEEEKKENEPKISSKNDAIIFFIENENLIEIFLENLRNYSKVSQTRICEVKDKAKIKEFKFEGRYDHKTNIEERLGFLKFLASSSTFTISRKEVDIIWSCLVDESDINFDEAALFKWLKESCETPKGGSIVWELQDIGAIFNERLGKGTGEMTSLTLDGFYCMQSYFLLANETAEKLERIVKPKSVTTVYSGYGNQIGPTFSTFSINRVRQPVKKEEPEEEVNFLVQTEPKNLEGITNIWKIAIECRNKEVSKKATEFLIKLYYNLCPSIEEKKKEINYECIESALSFLSKIQENKEKSDESKSSEIINIIGIFNEFLAQSERKGTTGLKQQRSLLKGELLNKISITNSVSYNKLIGRKIELSLYSNATVYDIKRVIGAVNRVPAEYVKLIRSATTSEIKDIDNGKTLSELNFKPNEVLMATKQNLGNIPKAPLLNKDKSLSKEAENIFGEWFDEFSHDGLMTPDDCVEFIRSCTDDKCKTSDNRVRNLFNNHDYDNDGKVDKAGFVEFYRLSCVRKEEVVRSNILAHNYRNDLKKISDTCEENTDKTILPRYILSHESKYFETLFGLLDRTDESSKEAWSLIQKLVTNPAINNKILNLNVEKKQNGDYDWETLFDTKSIFKLLYTFQIIESLIEEGGEGDLEICKVYKNKDTSKAQTSMTGGYGPAAANNKQEEEKDKDEKEKEEVERPDEFLVSALLASNQKDIEEALKNETETKELRKTWIFRFLEKKGFEFSYELFSKTQNNIANMNSFEKNFLGFLLNILKIFITSAFLAVEPEVANLVNLVKKQSLVKPPPKEEETYDNWGATSDHEENIYSTPTGKKSISRTLMVEDTGHFYDLDPDPMDMTTEDYLFGDDYDDLDSDKAAAGSDGGIPLKKKVSSLRPRAEENAVEKKIEMLASQLKGDLGDKMLKVIDFDQLQSIVLQSIASIIVKEEMDFDEKKIVESSLSLWLGCILHNPKILDNFFTFTCEEFSEVQDFILRGILYPSLHKIREEFLHTLFLFATKIEKAKEDTFEYTLKAMLSKLPKDNEGEEACTSQYFELVSKLIEEYFMRLEKENVNKDILDATKFFTEVIEKIKSHQSREGRNSLRQDETLIGYLKIAHMVLEKGGLGECVDIAINNNFITELFQRCLFPNNISASEEDVTEGTDAGSSHISGNKCKTEESRKWAYKLLWTLCNNSIELLNELIVNQMQPLCKQIRLHPSWMYTPSGDTRKGKYSGIRNLGCICYMNSMLQQLYHVPSFRYQLLQADDGTPPDWVEHKGKMIDDNVLHQLQRLFGHLELSEKVDYNPFEFCFSFKQLDGQPTNTSVQHDTEEFYNILFDRIENLIKPTPQKYLFNSTFNGQNCSQMVCKECGFARNRFEDFYNVSVTVKERKSLEESIKKNLEGEVISDYECPGCKKKVDITKRTLFSKSPNVLVVQLQRLIFDFNTFQNQKVNSHFEFPENLDLSPYSLNHVMKEEGKLTDKELGKADANDEQSDEEGEDEYEGLTEEEKKERIEEKELYLKNVRENESECYEYKLVGVIIHVGTADAGHYYSLINTDRFLKENEHEDEWLDTSKDKWMEFNDSRVSDYNFEDLKGDCYGGSAGNDDWFGGMFKTASYGKSAYLLVYEKRFKKPIKILIPEENEKEGEKSKVNKTVIPENAVIMTDSKTNEKYYEITMKEAKLFVPNKIYKEIWSNNLEFSFEKLIYSKEFYDYVNELMIGTLTFKNKQESLPDTDKDKIDEVISNVVTVGNKIVYEVLTKAYHNQKLPTIANTLCELYEASDKAIMNTMEYILQEENDDTVLYVFQIMLFCSDKVSRNAAAKLVSTLVNRCFELEKEYINETEKVTIKVVEDLISTGDKEKEEEKVEKEVIRPKSMAVRFYDLAIKTLKERGPSNWSKFEQYLCMLRNIIVGGEAQINLTMERGGIIGFVDFMLGQNSPLYTAGEKRTKMGSAYSAPKFGPLLEAISHLIVRCYTPQFNKDSEVKPSTFDAEASVHYELNEDNIKNFLLHPEFLKVALVNCNAMLGKAISHISYNDLEASKEIGKVILKTINSTDYEKIQNCMIVAKQYLYIEDQFQRNRAEWVLGFSCLSARLTNPEGLPRFGVSYCSSIVDEVYQYLCPLDLTGKENSLLSLLTRYRGKMDLYVVNCLNILFDIIVGSDFLSEYMFNLDPLTYESARFTDWIRPYLEKELVKASRIISAYSKNNKKEESIRKCFGYLEKYEAKLRNYNRKLQGLPLEEEPAKTEDKKEEVKEEAKAEDTKEEEKVPEQEEHSFQVIEAIPKRYIINCATRIEKVYEEIRDEEGVAVVVHKVFCEIAESQPTTYGNKTLPGYAFYNSKMEAADYEEKHIQSTQEFELDHEGEGDSQREGMPKESVSNLDDVQVGVNKVTVNNKNEQDDDEEEKGSDWNLPKRETDFVLVASVMNNLNKSLVIDMKLVCEDDLSRENIKAPVNTIEATIKPLTQEMWMVLHKVDPDKDWGEFKFEWNYKEKKIEPRNVNHLVFDDRVSRLADLISAMRVMQA</sequence>
<dbReference type="PANTHER" id="PTHR24006">
    <property type="entry name" value="UBIQUITIN CARBOXYL-TERMINAL HYDROLASE"/>
    <property type="match status" value="1"/>
</dbReference>
<dbReference type="InterPro" id="IPR028889">
    <property type="entry name" value="USP"/>
</dbReference>
<dbReference type="GO" id="GO:0004843">
    <property type="term" value="F:cysteine-type deubiquitinase activity"/>
    <property type="evidence" value="ECO:0007669"/>
    <property type="project" value="UniProtKB-EC"/>
</dbReference>
<evidence type="ECO:0000256" key="7">
    <source>
        <dbReference type="ARBA" id="ARBA00022807"/>
    </source>
</evidence>
<reference evidence="12" key="1">
    <citation type="submission" date="2023-07" db="EMBL/GenBank/DDBJ databases">
        <authorList>
            <consortium name="AG Swart"/>
            <person name="Singh M."/>
            <person name="Singh A."/>
            <person name="Seah K."/>
            <person name="Emmerich C."/>
        </authorList>
    </citation>
    <scope>NUCLEOTIDE SEQUENCE</scope>
    <source>
        <strain evidence="12">DP1</strain>
    </source>
</reference>
<keyword evidence="7" id="KW-0788">Thiol protease</keyword>
<dbReference type="Pfam" id="PF00443">
    <property type="entry name" value="UCH"/>
    <property type="match status" value="1"/>
</dbReference>
<dbReference type="SUPFAM" id="SSF48371">
    <property type="entry name" value="ARM repeat"/>
    <property type="match status" value="1"/>
</dbReference>
<dbReference type="PANTHER" id="PTHR24006:SF827">
    <property type="entry name" value="UBIQUITIN CARBOXYL-TERMINAL HYDROLASE 34"/>
    <property type="match status" value="1"/>
</dbReference>
<dbReference type="GO" id="GO:0006508">
    <property type="term" value="P:proteolysis"/>
    <property type="evidence" value="ECO:0007669"/>
    <property type="project" value="UniProtKB-KW"/>
</dbReference>
<dbReference type="PROSITE" id="PS50235">
    <property type="entry name" value="USP_3"/>
    <property type="match status" value="1"/>
</dbReference>
<dbReference type="FunFam" id="3.90.70.10:FF:000022">
    <property type="entry name" value="Ubiquitin carboxyl-terminal hydrolase 24"/>
    <property type="match status" value="1"/>
</dbReference>
<evidence type="ECO:0000259" key="10">
    <source>
        <dbReference type="PROSITE" id="PS50222"/>
    </source>
</evidence>
<keyword evidence="6" id="KW-0378">Hydrolase</keyword>
<evidence type="ECO:0000259" key="11">
    <source>
        <dbReference type="PROSITE" id="PS50235"/>
    </source>
</evidence>
<evidence type="ECO:0000256" key="5">
    <source>
        <dbReference type="ARBA" id="ARBA00022786"/>
    </source>
</evidence>
<feature type="region of interest" description="Disordered" evidence="8">
    <location>
        <begin position="3068"/>
        <end position="3096"/>
    </location>
</feature>
<evidence type="ECO:0000256" key="3">
    <source>
        <dbReference type="ARBA" id="ARBA00012759"/>
    </source>
</evidence>
<organism evidence="12 13">
    <name type="scientific">Euplotes crassus</name>
    <dbReference type="NCBI Taxonomy" id="5936"/>
    <lineage>
        <taxon>Eukaryota</taxon>
        <taxon>Sar</taxon>
        <taxon>Alveolata</taxon>
        <taxon>Ciliophora</taxon>
        <taxon>Intramacronucleata</taxon>
        <taxon>Spirotrichea</taxon>
        <taxon>Hypotrichia</taxon>
        <taxon>Euplotida</taxon>
        <taxon>Euplotidae</taxon>
        <taxon>Moneuplotes</taxon>
    </lineage>
</organism>
<gene>
    <name evidence="12" type="ORF">ECRASSUSDP1_LOCUS28980</name>
</gene>
<dbReference type="Gene3D" id="3.10.20.90">
    <property type="entry name" value="Phosphatidylinositol 3-kinase Catalytic Subunit, Chain A, domain 1"/>
    <property type="match status" value="1"/>
</dbReference>
<feature type="region of interest" description="Disordered" evidence="8">
    <location>
        <begin position="1384"/>
        <end position="1417"/>
    </location>
</feature>
<evidence type="ECO:0000256" key="8">
    <source>
        <dbReference type="SAM" id="MobiDB-lite"/>
    </source>
</evidence>
<evidence type="ECO:0000256" key="4">
    <source>
        <dbReference type="ARBA" id="ARBA00022670"/>
    </source>
</evidence>
<comment type="similarity">
    <text evidence="2">Belongs to the peptidase C19 family.</text>
</comment>
<dbReference type="InterPro" id="IPR056850">
    <property type="entry name" value="ARM_UBP34_24_USP9X_Y"/>
</dbReference>
<dbReference type="Gene3D" id="1.10.238.10">
    <property type="entry name" value="EF-hand"/>
    <property type="match status" value="1"/>
</dbReference>
<keyword evidence="13" id="KW-1185">Reference proteome</keyword>
<feature type="compositionally biased region" description="Basic and acidic residues" evidence="8">
    <location>
        <begin position="1400"/>
        <end position="1417"/>
    </location>
</feature>
<feature type="domain" description="USP" evidence="11">
    <location>
        <begin position="1950"/>
        <end position="2346"/>
    </location>
</feature>
<feature type="domain" description="EF-hand" evidence="10">
    <location>
        <begin position="1209"/>
        <end position="1244"/>
    </location>
</feature>
<dbReference type="Gene3D" id="3.90.70.10">
    <property type="entry name" value="Cysteine proteinases"/>
    <property type="match status" value="1"/>
</dbReference>
<dbReference type="PROSITE" id="PS50053">
    <property type="entry name" value="UBIQUITIN_2"/>
    <property type="match status" value="1"/>
</dbReference>
<feature type="compositionally biased region" description="Acidic residues" evidence="8">
    <location>
        <begin position="2206"/>
        <end position="2222"/>
    </location>
</feature>
<dbReference type="InterPro" id="IPR016024">
    <property type="entry name" value="ARM-type_fold"/>
</dbReference>
<dbReference type="InterPro" id="IPR016197">
    <property type="entry name" value="Chromo-like_dom_sf"/>
</dbReference>
<dbReference type="InterPro" id="IPR029071">
    <property type="entry name" value="Ubiquitin-like_domsf"/>
</dbReference>
<dbReference type="Pfam" id="PF25010">
    <property type="entry name" value="ARM_UBP24_USP9X-Y"/>
    <property type="match status" value="1"/>
</dbReference>
<dbReference type="GO" id="GO:0005829">
    <property type="term" value="C:cytosol"/>
    <property type="evidence" value="ECO:0007669"/>
    <property type="project" value="TreeGrafter"/>
</dbReference>
<dbReference type="InterPro" id="IPR018200">
    <property type="entry name" value="USP_CS"/>
</dbReference>
<feature type="compositionally biased region" description="Basic and acidic residues" evidence="8">
    <location>
        <begin position="2958"/>
        <end position="2990"/>
    </location>
</feature>
<comment type="caution">
    <text evidence="12">The sequence shown here is derived from an EMBL/GenBank/DDBJ whole genome shotgun (WGS) entry which is preliminary data.</text>
</comment>
<dbReference type="GO" id="GO:0005634">
    <property type="term" value="C:nucleus"/>
    <property type="evidence" value="ECO:0007669"/>
    <property type="project" value="TreeGrafter"/>
</dbReference>
<feature type="compositionally biased region" description="Basic and acidic residues" evidence="8">
    <location>
        <begin position="2195"/>
        <end position="2205"/>
    </location>
</feature>
<feature type="region of interest" description="Disordered" evidence="8">
    <location>
        <begin position="2954"/>
        <end position="2990"/>
    </location>
</feature>
<dbReference type="CDD" id="cd20104">
    <property type="entry name" value="MBT_PHF20L1-like"/>
    <property type="match status" value="1"/>
</dbReference>
<dbReference type="InterPro" id="IPR001394">
    <property type="entry name" value="Peptidase_C19_UCH"/>
</dbReference>
<evidence type="ECO:0000256" key="6">
    <source>
        <dbReference type="ARBA" id="ARBA00022801"/>
    </source>
</evidence>
<comment type="catalytic activity">
    <reaction evidence="1">
        <text>Thiol-dependent hydrolysis of ester, thioester, amide, peptide and isopeptide bonds formed by the C-terminal Gly of ubiquitin (a 76-residue protein attached to proteins as an intracellular targeting signal).</text>
        <dbReference type="EC" id="3.4.19.12"/>
    </reaction>
</comment>
<feature type="region of interest" description="Disordered" evidence="8">
    <location>
        <begin position="2195"/>
        <end position="2226"/>
    </location>
</feature>
<dbReference type="Proteomes" id="UP001295684">
    <property type="component" value="Unassembled WGS sequence"/>
</dbReference>
<evidence type="ECO:0000313" key="12">
    <source>
        <dbReference type="EMBL" id="CAI2387350.1"/>
    </source>
</evidence>
<dbReference type="SUPFAM" id="SSF47473">
    <property type="entry name" value="EF-hand"/>
    <property type="match status" value="1"/>
</dbReference>
<evidence type="ECO:0000259" key="9">
    <source>
        <dbReference type="PROSITE" id="PS50053"/>
    </source>
</evidence>
<dbReference type="GO" id="GO:0005509">
    <property type="term" value="F:calcium ion binding"/>
    <property type="evidence" value="ECO:0007669"/>
    <property type="project" value="InterPro"/>
</dbReference>
<dbReference type="PROSITE" id="PS00973">
    <property type="entry name" value="USP_2"/>
    <property type="match status" value="1"/>
</dbReference>
<dbReference type="SUPFAM" id="SSF54160">
    <property type="entry name" value="Chromo domain-like"/>
    <property type="match status" value="1"/>
</dbReference>
<feature type="region of interest" description="Disordered" evidence="8">
    <location>
        <begin position="1"/>
        <end position="22"/>
    </location>
</feature>
<dbReference type="InterPro" id="IPR050164">
    <property type="entry name" value="Peptidase_C19"/>
</dbReference>
<dbReference type="EC" id="3.4.19.12" evidence="3"/>
<feature type="region of interest" description="Disordered" evidence="8">
    <location>
        <begin position="719"/>
        <end position="739"/>
    </location>
</feature>
<feature type="domain" description="Ubiquitin-like" evidence="9">
    <location>
        <begin position="1072"/>
        <end position="1156"/>
    </location>
</feature>
<feature type="compositionally biased region" description="Basic and acidic residues" evidence="8">
    <location>
        <begin position="3074"/>
        <end position="3089"/>
    </location>
</feature>
<evidence type="ECO:0000313" key="13">
    <source>
        <dbReference type="Proteomes" id="UP001295684"/>
    </source>
</evidence>
<dbReference type="InterPro" id="IPR011992">
    <property type="entry name" value="EF-hand-dom_pair"/>
</dbReference>
<dbReference type="SUPFAM" id="SSF54001">
    <property type="entry name" value="Cysteine proteinases"/>
    <property type="match status" value="1"/>
</dbReference>
<proteinExistence type="inferred from homology"/>
<dbReference type="EMBL" id="CAMPGE010029866">
    <property type="protein sequence ID" value="CAI2387350.1"/>
    <property type="molecule type" value="Genomic_DNA"/>
</dbReference>
<keyword evidence="5" id="KW-0833">Ubl conjugation pathway</keyword>
<dbReference type="PROSITE" id="PS50222">
    <property type="entry name" value="EF_HAND_2"/>
    <property type="match status" value="1"/>
</dbReference>
<keyword evidence="4" id="KW-0645">Protease</keyword>
<dbReference type="SUPFAM" id="SSF54236">
    <property type="entry name" value="Ubiquitin-like"/>
    <property type="match status" value="1"/>
</dbReference>
<name>A0AAD2DC58_EUPCR</name>
<dbReference type="InterPro" id="IPR038765">
    <property type="entry name" value="Papain-like_cys_pep_sf"/>
</dbReference>
<dbReference type="InterPro" id="IPR000626">
    <property type="entry name" value="Ubiquitin-like_dom"/>
</dbReference>
<dbReference type="GO" id="GO:0016579">
    <property type="term" value="P:protein deubiquitination"/>
    <property type="evidence" value="ECO:0007669"/>
    <property type="project" value="InterPro"/>
</dbReference>
<dbReference type="InterPro" id="IPR002048">
    <property type="entry name" value="EF_hand_dom"/>
</dbReference>
<accession>A0AAD2DC58</accession>
<protein>
    <recommendedName>
        <fullName evidence="3">ubiquitinyl hydrolase 1</fullName>
        <ecNumber evidence="3">3.4.19.12</ecNumber>
    </recommendedName>
</protein>
<dbReference type="Gene3D" id="2.30.30.140">
    <property type="match status" value="1"/>
</dbReference>